<dbReference type="PROSITE" id="PS50800">
    <property type="entry name" value="SAP"/>
    <property type="match status" value="1"/>
</dbReference>
<evidence type="ECO:0000256" key="1">
    <source>
        <dbReference type="SAM" id="MobiDB-lite"/>
    </source>
</evidence>
<reference evidence="3 4" key="1">
    <citation type="journal article" date="2018" name="Genome Res.">
        <title>The genomic architecture and molecular evolution of ant odorant receptors.</title>
        <authorList>
            <person name="McKenzie S.K."/>
            <person name="Kronauer D.J.C."/>
        </authorList>
    </citation>
    <scope>NUCLEOTIDE SEQUENCE [LARGE SCALE GENOMIC DNA]</scope>
    <source>
        <strain evidence="3">Clonal line C1</strain>
    </source>
</reference>
<evidence type="ECO:0000259" key="2">
    <source>
        <dbReference type="PROSITE" id="PS50800"/>
    </source>
</evidence>
<feature type="region of interest" description="Disordered" evidence="1">
    <location>
        <begin position="56"/>
        <end position="90"/>
    </location>
</feature>
<organism evidence="3 4">
    <name type="scientific">Ooceraea biroi</name>
    <name type="common">Clonal raider ant</name>
    <name type="synonym">Cerapachys biroi</name>
    <dbReference type="NCBI Taxonomy" id="2015173"/>
    <lineage>
        <taxon>Eukaryota</taxon>
        <taxon>Metazoa</taxon>
        <taxon>Ecdysozoa</taxon>
        <taxon>Arthropoda</taxon>
        <taxon>Hexapoda</taxon>
        <taxon>Insecta</taxon>
        <taxon>Pterygota</taxon>
        <taxon>Neoptera</taxon>
        <taxon>Endopterygota</taxon>
        <taxon>Hymenoptera</taxon>
        <taxon>Apocrita</taxon>
        <taxon>Aculeata</taxon>
        <taxon>Formicoidea</taxon>
        <taxon>Formicidae</taxon>
        <taxon>Dorylinae</taxon>
        <taxon>Ooceraea</taxon>
    </lineage>
</organism>
<feature type="compositionally biased region" description="Acidic residues" evidence="1">
    <location>
        <begin position="56"/>
        <end position="68"/>
    </location>
</feature>
<evidence type="ECO:0000313" key="3">
    <source>
        <dbReference type="EMBL" id="RLU19987.1"/>
    </source>
</evidence>
<dbReference type="EMBL" id="QOIP01000008">
    <property type="protein sequence ID" value="RLU19987.1"/>
    <property type="molecule type" value="Genomic_DNA"/>
</dbReference>
<comment type="caution">
    <text evidence="3">The sequence shown here is derived from an EMBL/GenBank/DDBJ whole genome shotgun (WGS) entry which is preliminary data.</text>
</comment>
<proteinExistence type="predicted"/>
<evidence type="ECO:0000313" key="4">
    <source>
        <dbReference type="Proteomes" id="UP000279307"/>
    </source>
</evidence>
<dbReference type="Gene3D" id="1.10.720.30">
    <property type="entry name" value="SAP domain"/>
    <property type="match status" value="1"/>
</dbReference>
<feature type="domain" description="SAP" evidence="2">
    <location>
        <begin position="3"/>
        <end position="37"/>
    </location>
</feature>
<dbReference type="Pfam" id="PF02037">
    <property type="entry name" value="SAP"/>
    <property type="match status" value="1"/>
</dbReference>
<dbReference type="AlphaFoldDB" id="A0A3L8DHU4"/>
<gene>
    <name evidence="3" type="ORF">DMN91_008546</name>
</gene>
<name>A0A3L8DHU4_OOCBI</name>
<dbReference type="InterPro" id="IPR036361">
    <property type="entry name" value="SAP_dom_sf"/>
</dbReference>
<sequence length="90" mass="10143">MNPHELNVAQLKQALRERRLKTSGRKKELIIRLQNADPTGAWIQEAGAAIDAGIESEEEVAVEQEEAASEQVGDDITPNSRDYDLRRHHQ</sequence>
<dbReference type="SMART" id="SM00513">
    <property type="entry name" value="SAP"/>
    <property type="match status" value="1"/>
</dbReference>
<dbReference type="Proteomes" id="UP000279307">
    <property type="component" value="Chromosome 8"/>
</dbReference>
<dbReference type="InterPro" id="IPR003034">
    <property type="entry name" value="SAP_dom"/>
</dbReference>
<accession>A0A3L8DHU4</accession>
<protein>
    <recommendedName>
        <fullName evidence="2">SAP domain-containing protein</fullName>
    </recommendedName>
</protein>
<dbReference type="SUPFAM" id="SSF68906">
    <property type="entry name" value="SAP domain"/>
    <property type="match status" value="1"/>
</dbReference>
<feature type="compositionally biased region" description="Basic and acidic residues" evidence="1">
    <location>
        <begin position="81"/>
        <end position="90"/>
    </location>
</feature>